<keyword evidence="1" id="KW-1133">Transmembrane helix</keyword>
<accession>A0A1G9H9X7</accession>
<gene>
    <name evidence="3" type="ORF">SAMN04488242_0147</name>
</gene>
<evidence type="ECO:0000256" key="1">
    <source>
        <dbReference type="SAM" id="Phobius"/>
    </source>
</evidence>
<dbReference type="InterPro" id="IPR025508">
    <property type="entry name" value="DUF4395"/>
</dbReference>
<dbReference type="STRING" id="686624.SAMN04488242_0147"/>
<dbReference type="AlphaFoldDB" id="A0A1G9H9X7"/>
<evidence type="ECO:0000259" key="2">
    <source>
        <dbReference type="Pfam" id="PF14340"/>
    </source>
</evidence>
<sequence length="148" mass="15500">MAAATFQPIDPRGPRFGAAVTAVLLGVALVLGPAAGLWLLVVQTIAFAAGALLGLKYQPWGWLYARFVRPRLRPPTDLEDPRPPRFAQAVGLGFAVLALVGALAGVAWLFYVAVGLALAAALLNAVFDFCLGCELYLLGRRLGAKAAA</sequence>
<feature type="transmembrane region" description="Helical" evidence="1">
    <location>
        <begin position="16"/>
        <end position="39"/>
    </location>
</feature>
<feature type="transmembrane region" description="Helical" evidence="1">
    <location>
        <begin position="86"/>
        <end position="110"/>
    </location>
</feature>
<reference evidence="3 4" key="1">
    <citation type="submission" date="2016-10" db="EMBL/GenBank/DDBJ databases">
        <authorList>
            <person name="de Groot N.N."/>
        </authorList>
    </citation>
    <scope>NUCLEOTIDE SEQUENCE [LARGE SCALE GENOMIC DNA]</scope>
    <source>
        <strain evidence="3 4">CGMCC 1.9159</strain>
    </source>
</reference>
<keyword evidence="1" id="KW-0472">Membrane</keyword>
<feature type="domain" description="DUF4395" evidence="2">
    <location>
        <begin position="9"/>
        <end position="141"/>
    </location>
</feature>
<dbReference type="OrthoDB" id="345402at2"/>
<protein>
    <recommendedName>
        <fullName evidence="2">DUF4395 domain-containing protein</fullName>
    </recommendedName>
</protein>
<feature type="transmembrane region" description="Helical" evidence="1">
    <location>
        <begin position="116"/>
        <end position="138"/>
    </location>
</feature>
<organism evidence="3 4">
    <name type="scientific">Tessaracoccus oleiagri</name>
    <dbReference type="NCBI Taxonomy" id="686624"/>
    <lineage>
        <taxon>Bacteria</taxon>
        <taxon>Bacillati</taxon>
        <taxon>Actinomycetota</taxon>
        <taxon>Actinomycetes</taxon>
        <taxon>Propionibacteriales</taxon>
        <taxon>Propionibacteriaceae</taxon>
        <taxon>Tessaracoccus</taxon>
    </lineage>
</organism>
<dbReference type="Pfam" id="PF14340">
    <property type="entry name" value="DUF4395"/>
    <property type="match status" value="1"/>
</dbReference>
<name>A0A1G9H9X7_9ACTN</name>
<dbReference type="EMBL" id="FNGP01000001">
    <property type="protein sequence ID" value="SDL09253.1"/>
    <property type="molecule type" value="Genomic_DNA"/>
</dbReference>
<proteinExistence type="predicted"/>
<evidence type="ECO:0000313" key="3">
    <source>
        <dbReference type="EMBL" id="SDL09253.1"/>
    </source>
</evidence>
<keyword evidence="1" id="KW-0812">Transmembrane</keyword>
<dbReference type="Proteomes" id="UP000199475">
    <property type="component" value="Unassembled WGS sequence"/>
</dbReference>
<keyword evidence="4" id="KW-1185">Reference proteome</keyword>
<evidence type="ECO:0000313" key="4">
    <source>
        <dbReference type="Proteomes" id="UP000199475"/>
    </source>
</evidence>
<dbReference type="RefSeq" id="WP_093247966.1">
    <property type="nucleotide sequence ID" value="NZ_FNGP01000001.1"/>
</dbReference>